<dbReference type="Gene3D" id="3.30.2310.20">
    <property type="entry name" value="RelE-like"/>
    <property type="match status" value="1"/>
</dbReference>
<keyword evidence="2" id="KW-1185">Reference proteome</keyword>
<dbReference type="Proteomes" id="UP001596253">
    <property type="component" value="Unassembled WGS sequence"/>
</dbReference>
<comment type="caution">
    <text evidence="1">The sequence shown here is derived from an EMBL/GenBank/DDBJ whole genome shotgun (WGS) entry which is preliminary data.</text>
</comment>
<dbReference type="InterPro" id="IPR035093">
    <property type="entry name" value="RelE/ParE_toxin_dom_sf"/>
</dbReference>
<dbReference type="SUPFAM" id="SSF143011">
    <property type="entry name" value="RelE-like"/>
    <property type="match status" value="1"/>
</dbReference>
<sequence>MEINAETKKMTKALSSQKAMVRAYGEAISTKLMRRITELSAATSLADISHLPPQRLHQLTGKYDTYFAVDLTRNTRLVFRGLDMNNEMTMIKTDIISILVREVVDYHGH</sequence>
<gene>
    <name evidence="1" type="ORF">ACFP3T_05830</name>
</gene>
<protein>
    <submittedName>
        <fullName evidence="1">Type II toxin-antitoxin system RelE/ParE family toxin</fullName>
    </submittedName>
</protein>
<evidence type="ECO:0000313" key="2">
    <source>
        <dbReference type="Proteomes" id="UP001596253"/>
    </source>
</evidence>
<proteinExistence type="predicted"/>
<name>A0ABW1R2Y6_9LACO</name>
<organism evidence="1 2">
    <name type="scientific">Lactiplantibacillus dongliensis</name>
    <dbReference type="NCBI Taxonomy" id="2559919"/>
    <lineage>
        <taxon>Bacteria</taxon>
        <taxon>Bacillati</taxon>
        <taxon>Bacillota</taxon>
        <taxon>Bacilli</taxon>
        <taxon>Lactobacillales</taxon>
        <taxon>Lactobacillaceae</taxon>
        <taxon>Lactiplantibacillus</taxon>
    </lineage>
</organism>
<evidence type="ECO:0000313" key="1">
    <source>
        <dbReference type="EMBL" id="MFC6164188.1"/>
    </source>
</evidence>
<dbReference type="EMBL" id="JBHSSD010000026">
    <property type="protein sequence ID" value="MFC6164188.1"/>
    <property type="molecule type" value="Genomic_DNA"/>
</dbReference>
<dbReference type="RefSeq" id="WP_137640391.1">
    <property type="nucleotide sequence ID" value="NZ_BJDK01000019.1"/>
</dbReference>
<accession>A0ABW1R2Y6</accession>
<reference evidence="2" key="1">
    <citation type="journal article" date="2019" name="Int. J. Syst. Evol. Microbiol.">
        <title>The Global Catalogue of Microorganisms (GCM) 10K type strain sequencing project: providing services to taxonomists for standard genome sequencing and annotation.</title>
        <authorList>
            <consortium name="The Broad Institute Genomics Platform"/>
            <consortium name="The Broad Institute Genome Sequencing Center for Infectious Disease"/>
            <person name="Wu L."/>
            <person name="Ma J."/>
        </authorList>
    </citation>
    <scope>NUCLEOTIDE SEQUENCE [LARGE SCALE GENOMIC DNA]</scope>
    <source>
        <strain evidence="2">CCM 8932</strain>
    </source>
</reference>